<comment type="pathway">
    <text evidence="1">Amino-acid degradation; L-proline degradation into L-glutamate; L-glutamate from L-proline: step 2/2.</text>
</comment>
<evidence type="ECO:0000313" key="13">
    <source>
        <dbReference type="EMBL" id="SQH98452.1"/>
    </source>
</evidence>
<dbReference type="STRING" id="38301.NX84_00110"/>
<dbReference type="SUPFAM" id="SSF51730">
    <property type="entry name" value="FAD-linked oxidoreductase"/>
    <property type="match status" value="1"/>
</dbReference>
<dbReference type="KEGG" id="cmin:NCTC10288_00248"/>
<dbReference type="InterPro" id="IPR029041">
    <property type="entry name" value="FAD-linked_oxidoreductase-like"/>
</dbReference>
<evidence type="ECO:0000256" key="2">
    <source>
        <dbReference type="ARBA" id="ARBA00012884"/>
    </source>
</evidence>
<evidence type="ECO:0000256" key="6">
    <source>
        <dbReference type="PIRSR" id="PIRSR000197-1"/>
    </source>
</evidence>
<dbReference type="InterPro" id="IPR016160">
    <property type="entry name" value="Ald_DH_CS_CYS"/>
</dbReference>
<dbReference type="OrthoDB" id="9812625at2"/>
<dbReference type="InterPro" id="IPR015590">
    <property type="entry name" value="Aldehyde_DH_dom"/>
</dbReference>
<dbReference type="Proteomes" id="UP000594905">
    <property type="component" value="Chromosome"/>
</dbReference>
<evidence type="ECO:0000256" key="3">
    <source>
        <dbReference type="ARBA" id="ARBA00023002"/>
    </source>
</evidence>
<keyword evidence="15" id="KW-1185">Reference proteome</keyword>
<evidence type="ECO:0000256" key="1">
    <source>
        <dbReference type="ARBA" id="ARBA00004786"/>
    </source>
</evidence>
<evidence type="ECO:0000256" key="7">
    <source>
        <dbReference type="PROSITE-ProRule" id="PRU10007"/>
    </source>
</evidence>
<dbReference type="InterPro" id="IPR050485">
    <property type="entry name" value="Proline_metab_enzyme"/>
</dbReference>
<dbReference type="PROSITE" id="PS00687">
    <property type="entry name" value="ALDEHYDE_DEHYDR_GLU"/>
    <property type="match status" value="1"/>
</dbReference>
<dbReference type="EC" id="1.2.1.88" evidence="2"/>
<evidence type="ECO:0000259" key="11">
    <source>
        <dbReference type="Pfam" id="PF01619"/>
    </source>
</evidence>
<protein>
    <recommendedName>
        <fullName evidence="2">L-glutamate gamma-semialdehyde dehydrogenase</fullName>
        <ecNumber evidence="2">1.2.1.88</ecNumber>
    </recommendedName>
</protein>
<reference evidence="13 14" key="1">
    <citation type="submission" date="2018-06" db="EMBL/GenBank/DDBJ databases">
        <authorList>
            <consortium name="Pathogen Informatics"/>
            <person name="Doyle S."/>
        </authorList>
    </citation>
    <scope>NUCLEOTIDE SEQUENCE [LARGE SCALE GENOMIC DNA]</scope>
    <source>
        <strain evidence="13 14">NCTC10288</strain>
    </source>
</reference>
<dbReference type="GO" id="GO:0010133">
    <property type="term" value="P:L-proline catabolic process to L-glutamate"/>
    <property type="evidence" value="ECO:0007669"/>
    <property type="project" value="InterPro"/>
</dbReference>
<dbReference type="PANTHER" id="PTHR42862:SF1">
    <property type="entry name" value="DELTA-1-PYRROLINE-5-CARBOXYLATE DEHYDROGENASE 2, ISOFORM A-RELATED"/>
    <property type="match status" value="1"/>
</dbReference>
<evidence type="ECO:0000313" key="15">
    <source>
        <dbReference type="Proteomes" id="UP000594905"/>
    </source>
</evidence>
<evidence type="ECO:0000256" key="9">
    <source>
        <dbReference type="SAM" id="MobiDB-lite"/>
    </source>
</evidence>
<gene>
    <name evidence="13" type="primary">putA</name>
    <name evidence="12" type="ORF">I6G51_00675</name>
    <name evidence="13" type="ORF">NCTC10288_00248</name>
</gene>
<dbReference type="Gene3D" id="3.40.309.10">
    <property type="entry name" value="Aldehyde Dehydrogenase, Chain A, domain 2"/>
    <property type="match status" value="1"/>
</dbReference>
<keyword evidence="4" id="KW-0520">NAD</keyword>
<organism evidence="13 14">
    <name type="scientific">Corynebacterium minutissimum</name>
    <dbReference type="NCBI Taxonomy" id="38301"/>
    <lineage>
        <taxon>Bacteria</taxon>
        <taxon>Bacillati</taxon>
        <taxon>Actinomycetota</taxon>
        <taxon>Actinomycetes</taxon>
        <taxon>Mycobacteriales</taxon>
        <taxon>Corynebacteriaceae</taxon>
        <taxon>Corynebacterium</taxon>
    </lineage>
</organism>
<dbReference type="EMBL" id="LS483460">
    <property type="protein sequence ID" value="SQH98452.1"/>
    <property type="molecule type" value="Genomic_DNA"/>
</dbReference>
<dbReference type="InterPro" id="IPR025703">
    <property type="entry name" value="Bifunct_PutA"/>
</dbReference>
<feature type="active site" evidence="6">
    <location>
        <position position="753"/>
    </location>
</feature>
<dbReference type="Gene3D" id="3.20.20.220">
    <property type="match status" value="1"/>
</dbReference>
<dbReference type="GO" id="GO:0009898">
    <property type="term" value="C:cytoplasmic side of plasma membrane"/>
    <property type="evidence" value="ECO:0007669"/>
    <property type="project" value="TreeGrafter"/>
</dbReference>
<evidence type="ECO:0000256" key="8">
    <source>
        <dbReference type="RuleBase" id="RU003345"/>
    </source>
</evidence>
<evidence type="ECO:0000256" key="4">
    <source>
        <dbReference type="ARBA" id="ARBA00023027"/>
    </source>
</evidence>
<dbReference type="GO" id="GO:0003842">
    <property type="term" value="F:L-glutamate gamma-semialdehyde dehydrogenase activity"/>
    <property type="evidence" value="ECO:0007669"/>
    <property type="project" value="UniProtKB-EC"/>
</dbReference>
<reference evidence="12 15" key="2">
    <citation type="submission" date="2020-12" db="EMBL/GenBank/DDBJ databases">
        <title>FDA dAtabase for Regulatory Grade micrObial Sequences (FDA-ARGOS): Supporting development and validation of Infectious Disease Dx tests.</title>
        <authorList>
            <person name="Sproer C."/>
            <person name="Gronow S."/>
            <person name="Severitt S."/>
            <person name="Schroder I."/>
            <person name="Tallon L."/>
            <person name="Sadzewicz L."/>
            <person name="Zhao X."/>
            <person name="Boylan J."/>
            <person name="Ott S."/>
            <person name="Bowen H."/>
            <person name="Vavikolanu K."/>
            <person name="Mehta A."/>
            <person name="Aluvathingal J."/>
            <person name="Nadendla S."/>
            <person name="Lowell S."/>
            <person name="Myers T."/>
            <person name="Yan Y."/>
            <person name="Sichtig H."/>
        </authorList>
    </citation>
    <scope>NUCLEOTIDE SEQUENCE [LARGE SCALE GENOMIC DNA]</scope>
    <source>
        <strain evidence="12 15">FDAARGOS_894</strain>
    </source>
</reference>
<dbReference type="SUPFAM" id="SSF53720">
    <property type="entry name" value="ALDH-like"/>
    <property type="match status" value="1"/>
</dbReference>
<dbReference type="InterPro" id="IPR016161">
    <property type="entry name" value="Ald_DH/histidinol_DH"/>
</dbReference>
<dbReference type="PROSITE" id="PS00070">
    <property type="entry name" value="ALDEHYDE_DEHYDR_CYS"/>
    <property type="match status" value="1"/>
</dbReference>
<keyword evidence="3 8" id="KW-0560">Oxidoreductase</keyword>
<dbReference type="GeneID" id="70782193"/>
<dbReference type="InterPro" id="IPR016162">
    <property type="entry name" value="Ald_DH_N"/>
</dbReference>
<evidence type="ECO:0000313" key="12">
    <source>
        <dbReference type="EMBL" id="QPS59774.1"/>
    </source>
</evidence>
<evidence type="ECO:0000313" key="14">
    <source>
        <dbReference type="Proteomes" id="UP000249264"/>
    </source>
</evidence>
<dbReference type="AlphaFoldDB" id="A0A2X4RM90"/>
<dbReference type="GO" id="GO:0004657">
    <property type="term" value="F:proline dehydrogenase activity"/>
    <property type="evidence" value="ECO:0007669"/>
    <property type="project" value="InterPro"/>
</dbReference>
<feature type="active site" evidence="6 7">
    <location>
        <position position="719"/>
    </location>
</feature>
<feature type="domain" description="Proline dehydrogenase" evidence="11">
    <location>
        <begin position="136"/>
        <end position="428"/>
    </location>
</feature>
<dbReference type="InterPro" id="IPR029510">
    <property type="entry name" value="Ald_DH_CS_GLU"/>
</dbReference>
<dbReference type="EMBL" id="CP065689">
    <property type="protein sequence ID" value="QPS59774.1"/>
    <property type="molecule type" value="Genomic_DNA"/>
</dbReference>
<dbReference type="GO" id="GO:0003700">
    <property type="term" value="F:DNA-binding transcription factor activity"/>
    <property type="evidence" value="ECO:0007669"/>
    <property type="project" value="InterPro"/>
</dbReference>
<name>A0A2X4RM90_9CORY</name>
<sequence>MTNANHPVPESTDINAALIDASAAQAHSWLASTADEQDPATEQLADLLRNPDGVAFTMDFVDRVMRPEDDKVAAHALKSVTASYDASFLGLINGSLVGLGGFFGPILPNLVMPLARIRMRQMVGHLVLDAEGEALNKTLDKAAESGEQLNLNLLGEAVLGDKEARSRADRTLKLIQNPRVTYVSVKASSMVAQLNPWDIEGSLVRLKERLRPLYEAAVKRPDKVFINLDMEEYHDLHLTVRLFTELLSEPEFTNLEAGIVLQAYLPDTFDALAHLAEFAKNRVAEGGAHIKIRIVKGANLSMEHVQGEIHGWPSAPYATKEEVDANYYRLLDYILRPEFAESVRIGVATHNLYTAAFAHELGKKRGVLSMMDSEMLQGMSPAQQAAVRKAFDGRQILYTPVVHMEDFDVAVSYLVRRLEENAAPQNFLYALFAPEEQALKDQEAVFRQAVEQRWDTFAGPRRTQNRLQEAEHAAGRQAPRTGRFANEPDTDPALEANREWAIQALNTDPGAHGVDEVTDTGVVDKHVLRAAELGAEWGARPAEDRARALEAVADVLANRRGEFISVAAYEANKTVTQTDPEISEAIDFCTYYAQSARLLENYAAEFTPHRVTVVTPPWNFPVAIPTGGIAAALAAGSAVIIKPAPQVVHCAKLVVDAFRTALEAQGLDPDLVQLVFTDEGEAGRALISHADVDAVILTGASDTGQLFRSWKPEMNIMAETSGKNALIITPSADPDLAIQDLYLSAFGHSGQKCSASSLVIFVGAAGDSQRLRSQLVDAVETLIPGPGHEITTTMNGLAEAPGEKLLRGLTQLEPGESWLIKPQKLNEEGTLWSPGIRDNVRPGSWFHVNECFGPVLGIMYAETLDKAIEWQNSTGYGLTGGIHTLDNDEIDYWLERVEVGNAYVNRGITGAIVQRQSFGGWKQSVMGPGAKAGGPNYVAQFGTWADGALRPFDVDITQPVVSQLRAFAGLSLSDEDTAWLWRAAELDELAWQQEFGRDHDRAGLVCEANVFRYRPLLSPLQVRISEDAQLRDVARLTLAATRTNSPVRFSAAPEKAAELRELGFGVDGVALEAFIREVSSLESGRVRSVGSVEEGVFEAAVQSNSVVLDQPVLADGRRELLPFLLEQAVSVTMHRFGIIREVGSIRA</sequence>
<dbReference type="PIRSF" id="PIRSF000197">
    <property type="entry name" value="Bifunct_PutA"/>
    <property type="match status" value="1"/>
</dbReference>
<dbReference type="PANTHER" id="PTHR42862">
    <property type="entry name" value="DELTA-1-PYRROLINE-5-CARBOXYLATE DEHYDROGENASE 1, ISOFORM A-RELATED"/>
    <property type="match status" value="1"/>
</dbReference>
<dbReference type="InterPro" id="IPR002872">
    <property type="entry name" value="Proline_DH_dom"/>
</dbReference>
<evidence type="ECO:0000259" key="10">
    <source>
        <dbReference type="Pfam" id="PF00171"/>
    </source>
</evidence>
<dbReference type="Gene3D" id="3.40.605.10">
    <property type="entry name" value="Aldehyde Dehydrogenase, Chain A, domain 1"/>
    <property type="match status" value="1"/>
</dbReference>
<feature type="region of interest" description="Disordered" evidence="9">
    <location>
        <begin position="461"/>
        <end position="491"/>
    </location>
</feature>
<dbReference type="Proteomes" id="UP000249264">
    <property type="component" value="Chromosome 1"/>
</dbReference>
<comment type="catalytic activity">
    <reaction evidence="5">
        <text>L-glutamate 5-semialdehyde + NAD(+) + H2O = L-glutamate + NADH + 2 H(+)</text>
        <dbReference type="Rhea" id="RHEA:30235"/>
        <dbReference type="ChEBI" id="CHEBI:15377"/>
        <dbReference type="ChEBI" id="CHEBI:15378"/>
        <dbReference type="ChEBI" id="CHEBI:29985"/>
        <dbReference type="ChEBI" id="CHEBI:57540"/>
        <dbReference type="ChEBI" id="CHEBI:57945"/>
        <dbReference type="ChEBI" id="CHEBI:58066"/>
        <dbReference type="EC" id="1.2.1.88"/>
    </reaction>
</comment>
<feature type="domain" description="Aldehyde dehydrogenase" evidence="10">
    <location>
        <begin position="523"/>
        <end position="940"/>
    </location>
</feature>
<accession>A0A2X4RM90</accession>
<comment type="similarity">
    <text evidence="8">Belongs to the aldehyde dehydrogenase family.</text>
</comment>
<evidence type="ECO:0000256" key="5">
    <source>
        <dbReference type="ARBA" id="ARBA00048142"/>
    </source>
</evidence>
<proteinExistence type="inferred from homology"/>
<dbReference type="Pfam" id="PF01619">
    <property type="entry name" value="Pro_dh"/>
    <property type="match status" value="1"/>
</dbReference>
<dbReference type="RefSeq" id="WP_039672514.1">
    <property type="nucleotide sequence ID" value="NZ_CP065689.1"/>
</dbReference>
<dbReference type="Pfam" id="PF00171">
    <property type="entry name" value="Aldedh"/>
    <property type="match status" value="1"/>
</dbReference>
<dbReference type="InterPro" id="IPR016163">
    <property type="entry name" value="Ald_DH_C"/>
</dbReference>